<dbReference type="InterPro" id="IPR018497">
    <property type="entry name" value="Peptidase_M13_C"/>
</dbReference>
<evidence type="ECO:0008006" key="14">
    <source>
        <dbReference type="Google" id="ProtNLM"/>
    </source>
</evidence>
<feature type="region of interest" description="Disordered" evidence="8">
    <location>
        <begin position="1"/>
        <end position="44"/>
    </location>
</feature>
<dbReference type="Pfam" id="PF01431">
    <property type="entry name" value="Peptidase_M13"/>
    <property type="match status" value="1"/>
</dbReference>
<evidence type="ECO:0000256" key="6">
    <source>
        <dbReference type="ARBA" id="ARBA00022833"/>
    </source>
</evidence>
<evidence type="ECO:0000256" key="1">
    <source>
        <dbReference type="ARBA" id="ARBA00001947"/>
    </source>
</evidence>
<dbReference type="PANTHER" id="PTHR11733">
    <property type="entry name" value="ZINC METALLOPROTEASE FAMILY M13 NEPRILYSIN-RELATED"/>
    <property type="match status" value="1"/>
</dbReference>
<dbReference type="AlphaFoldDB" id="A0A9J6DQ36"/>
<dbReference type="GO" id="GO:0004222">
    <property type="term" value="F:metalloendopeptidase activity"/>
    <property type="evidence" value="ECO:0007669"/>
    <property type="project" value="InterPro"/>
</dbReference>
<dbReference type="PANTHER" id="PTHR11733:SF241">
    <property type="entry name" value="GH26575P-RELATED"/>
    <property type="match status" value="1"/>
</dbReference>
<evidence type="ECO:0000256" key="2">
    <source>
        <dbReference type="ARBA" id="ARBA00007357"/>
    </source>
</evidence>
<organism evidence="12 13">
    <name type="scientific">Rhipicephalus microplus</name>
    <name type="common">Cattle tick</name>
    <name type="synonym">Boophilus microplus</name>
    <dbReference type="NCBI Taxonomy" id="6941"/>
    <lineage>
        <taxon>Eukaryota</taxon>
        <taxon>Metazoa</taxon>
        <taxon>Ecdysozoa</taxon>
        <taxon>Arthropoda</taxon>
        <taxon>Chelicerata</taxon>
        <taxon>Arachnida</taxon>
        <taxon>Acari</taxon>
        <taxon>Parasitiformes</taxon>
        <taxon>Ixodida</taxon>
        <taxon>Ixodoidea</taxon>
        <taxon>Ixodidae</taxon>
        <taxon>Rhipicephalinae</taxon>
        <taxon>Rhipicephalus</taxon>
        <taxon>Boophilus</taxon>
    </lineage>
</organism>
<dbReference type="InterPro" id="IPR042089">
    <property type="entry name" value="Peptidase_M13_dom_2"/>
</dbReference>
<proteinExistence type="inferred from homology"/>
<dbReference type="Gene3D" id="3.40.390.10">
    <property type="entry name" value="Collagenase (Catalytic Domain)"/>
    <property type="match status" value="1"/>
</dbReference>
<keyword evidence="9" id="KW-1133">Transmembrane helix</keyword>
<name>A0A9J6DQ36_RHIMP</name>
<feature type="domain" description="Peptidase M13 N-terminal" evidence="11">
    <location>
        <begin position="116"/>
        <end position="494"/>
    </location>
</feature>
<feature type="compositionally biased region" description="Polar residues" evidence="8">
    <location>
        <begin position="1"/>
        <end position="11"/>
    </location>
</feature>
<keyword evidence="7" id="KW-0482">Metalloprotease</keyword>
<accession>A0A9J6DQ36</accession>
<keyword evidence="5" id="KW-0378">Hydrolase</keyword>
<dbReference type="PROSITE" id="PS51885">
    <property type="entry name" value="NEPRILYSIN"/>
    <property type="match status" value="1"/>
</dbReference>
<evidence type="ECO:0000256" key="3">
    <source>
        <dbReference type="ARBA" id="ARBA00022670"/>
    </source>
</evidence>
<dbReference type="Pfam" id="PF05649">
    <property type="entry name" value="Peptidase_M13_N"/>
    <property type="match status" value="1"/>
</dbReference>
<comment type="cofactor">
    <cofactor evidence="1">
        <name>Zn(2+)</name>
        <dbReference type="ChEBI" id="CHEBI:29105"/>
    </cofactor>
</comment>
<dbReference type="InterPro" id="IPR000718">
    <property type="entry name" value="Peptidase_M13"/>
</dbReference>
<dbReference type="CDD" id="cd08662">
    <property type="entry name" value="M13"/>
    <property type="match status" value="1"/>
</dbReference>
<evidence type="ECO:0000256" key="8">
    <source>
        <dbReference type="SAM" id="MobiDB-lite"/>
    </source>
</evidence>
<comment type="caution">
    <text evidence="12">The sequence shown here is derived from an EMBL/GenBank/DDBJ whole genome shotgun (WGS) entry which is preliminary data.</text>
</comment>
<keyword evidence="9" id="KW-0812">Transmembrane</keyword>
<dbReference type="Gene3D" id="1.10.1380.10">
    <property type="entry name" value="Neutral endopeptidase , domain2"/>
    <property type="match status" value="1"/>
</dbReference>
<feature type="transmembrane region" description="Helical" evidence="9">
    <location>
        <begin position="64"/>
        <end position="86"/>
    </location>
</feature>
<protein>
    <recommendedName>
        <fullName evidence="14">M13 family peptidase</fullName>
    </recommendedName>
</protein>
<dbReference type="VEuPathDB" id="VectorBase:LOC119172742"/>
<evidence type="ECO:0000256" key="7">
    <source>
        <dbReference type="ARBA" id="ARBA00023049"/>
    </source>
</evidence>
<keyword evidence="4" id="KW-0479">Metal-binding</keyword>
<keyword evidence="3" id="KW-0645">Protease</keyword>
<dbReference type="PRINTS" id="PR00786">
    <property type="entry name" value="NEPRILYSIN"/>
</dbReference>
<keyword evidence="6" id="KW-0862">Zinc</keyword>
<evidence type="ECO:0000259" key="11">
    <source>
        <dbReference type="Pfam" id="PF05649"/>
    </source>
</evidence>
<dbReference type="GO" id="GO:0046872">
    <property type="term" value="F:metal ion binding"/>
    <property type="evidence" value="ECO:0007669"/>
    <property type="project" value="UniProtKB-KW"/>
</dbReference>
<evidence type="ECO:0000259" key="10">
    <source>
        <dbReference type="Pfam" id="PF01431"/>
    </source>
</evidence>
<keyword evidence="9" id="KW-0472">Membrane</keyword>
<dbReference type="InterPro" id="IPR008753">
    <property type="entry name" value="Peptidase_M13_N"/>
</dbReference>
<gene>
    <name evidence="12" type="ORF">HPB51_022841</name>
</gene>
<evidence type="ECO:0000313" key="13">
    <source>
        <dbReference type="Proteomes" id="UP000821866"/>
    </source>
</evidence>
<sequence>MAVGSTAVSQDSRPHGDAPSKADGDTFGSSLSTRSSDEKADIQEPWDSSELGAVGLAKLLCYRYGLVVTAMSLLMVVVGYGAPALVRAYALSCTDPGCLEPTAALERSVADARGDPCDDFYGFVCGGWQRENPGVASHFQTLQQRVATAAIISLVLDDGEGALPSHQVARLFQRCGQVAFNGQHRIDELHAFLDRFNLSWPTPPSRSKLETLDVMVSLSLDWGIPVFFQLSVDRYFKRPGFRTLHFSGNPYLLEWFMTRNALQERGVLLAYFDRVSLIMNGSSASKRVVEEASVLQLDNHVLMTMVPSLVDPRPDTDLVYVVMEQLDYITGPYLSTSEWLLVLNKHLPVELGPKDEIFVMNKRLLRLLGVLVGNLEDTNNLLAYVTWHVTRHLASVTSYPLSRAQFADGPSADANTLGYMMGRCYMDADTAMPFAFAHVFNQRWLPADSVGHARSVLDNIHTVANKSMASLTWMDEETKSGALEKLATLRAIVGNLERDSEEDSLRCLYPYVPELSGSYLDMALAFRSAELRHAKRFLRVNESSAPSSSYEVSVPLTLVNAFYLPVYHVMVIPAAILYPPFYVAGYPASYNYGSLGHVVGHEMTHAFDPDLGLYGRDGLRHNWWTPASQERFAGKLRCLRRLYNERPWSGGANFGEHALSENFADSGGMIKAYKAYRASAQRARSCATGTLQIQR</sequence>
<evidence type="ECO:0000313" key="12">
    <source>
        <dbReference type="EMBL" id="KAH8024357.1"/>
    </source>
</evidence>
<feature type="compositionally biased region" description="Basic and acidic residues" evidence="8">
    <location>
        <begin position="12"/>
        <end position="24"/>
    </location>
</feature>
<evidence type="ECO:0000256" key="4">
    <source>
        <dbReference type="ARBA" id="ARBA00022723"/>
    </source>
</evidence>
<dbReference type="Proteomes" id="UP000821866">
    <property type="component" value="Chromosome 6"/>
</dbReference>
<reference evidence="12" key="2">
    <citation type="submission" date="2021-09" db="EMBL/GenBank/DDBJ databases">
        <authorList>
            <person name="Jia N."/>
            <person name="Wang J."/>
            <person name="Shi W."/>
            <person name="Du L."/>
            <person name="Sun Y."/>
            <person name="Zhan W."/>
            <person name="Jiang J."/>
            <person name="Wang Q."/>
            <person name="Zhang B."/>
            <person name="Ji P."/>
            <person name="Sakyi L.B."/>
            <person name="Cui X."/>
            <person name="Yuan T."/>
            <person name="Jiang B."/>
            <person name="Yang W."/>
            <person name="Lam T.T.-Y."/>
            <person name="Chang Q."/>
            <person name="Ding S."/>
            <person name="Wang X."/>
            <person name="Zhu J."/>
            <person name="Ruan X."/>
            <person name="Zhao L."/>
            <person name="Wei J."/>
            <person name="Que T."/>
            <person name="Du C."/>
            <person name="Cheng J."/>
            <person name="Dai P."/>
            <person name="Han X."/>
            <person name="Huang E."/>
            <person name="Gao Y."/>
            <person name="Liu J."/>
            <person name="Shao H."/>
            <person name="Ye R."/>
            <person name="Li L."/>
            <person name="Wei W."/>
            <person name="Wang X."/>
            <person name="Wang C."/>
            <person name="Huo Q."/>
            <person name="Li W."/>
            <person name="Guo W."/>
            <person name="Chen H."/>
            <person name="Chen S."/>
            <person name="Zhou L."/>
            <person name="Zhou L."/>
            <person name="Ni X."/>
            <person name="Tian J."/>
            <person name="Zhou Y."/>
            <person name="Sheng Y."/>
            <person name="Liu T."/>
            <person name="Pan Y."/>
            <person name="Xia L."/>
            <person name="Li J."/>
            <person name="Zhao F."/>
            <person name="Cao W."/>
        </authorList>
    </citation>
    <scope>NUCLEOTIDE SEQUENCE</scope>
    <source>
        <strain evidence="12">Rmic-2018</strain>
        <tissue evidence="12">Larvae</tissue>
    </source>
</reference>
<evidence type="ECO:0000256" key="5">
    <source>
        <dbReference type="ARBA" id="ARBA00022801"/>
    </source>
</evidence>
<evidence type="ECO:0000256" key="9">
    <source>
        <dbReference type="SAM" id="Phobius"/>
    </source>
</evidence>
<keyword evidence="13" id="KW-1185">Reference proteome</keyword>
<reference evidence="12" key="1">
    <citation type="journal article" date="2020" name="Cell">
        <title>Large-Scale Comparative Analyses of Tick Genomes Elucidate Their Genetic Diversity and Vector Capacities.</title>
        <authorList>
            <consortium name="Tick Genome and Microbiome Consortium (TIGMIC)"/>
            <person name="Jia N."/>
            <person name="Wang J."/>
            <person name="Shi W."/>
            <person name="Du L."/>
            <person name="Sun Y."/>
            <person name="Zhan W."/>
            <person name="Jiang J.F."/>
            <person name="Wang Q."/>
            <person name="Zhang B."/>
            <person name="Ji P."/>
            <person name="Bell-Sakyi L."/>
            <person name="Cui X.M."/>
            <person name="Yuan T.T."/>
            <person name="Jiang B.G."/>
            <person name="Yang W.F."/>
            <person name="Lam T.T."/>
            <person name="Chang Q.C."/>
            <person name="Ding S.J."/>
            <person name="Wang X.J."/>
            <person name="Zhu J.G."/>
            <person name="Ruan X.D."/>
            <person name="Zhao L."/>
            <person name="Wei J.T."/>
            <person name="Ye R.Z."/>
            <person name="Que T.C."/>
            <person name="Du C.H."/>
            <person name="Zhou Y.H."/>
            <person name="Cheng J.X."/>
            <person name="Dai P.F."/>
            <person name="Guo W.B."/>
            <person name="Han X.H."/>
            <person name="Huang E.J."/>
            <person name="Li L.F."/>
            <person name="Wei W."/>
            <person name="Gao Y.C."/>
            <person name="Liu J.Z."/>
            <person name="Shao H.Z."/>
            <person name="Wang X."/>
            <person name="Wang C.C."/>
            <person name="Yang T.C."/>
            <person name="Huo Q.B."/>
            <person name="Li W."/>
            <person name="Chen H.Y."/>
            <person name="Chen S.E."/>
            <person name="Zhou L.G."/>
            <person name="Ni X.B."/>
            <person name="Tian J.H."/>
            <person name="Sheng Y."/>
            <person name="Liu T."/>
            <person name="Pan Y.S."/>
            <person name="Xia L.Y."/>
            <person name="Li J."/>
            <person name="Zhao F."/>
            <person name="Cao W.C."/>
        </authorList>
    </citation>
    <scope>NUCLEOTIDE SEQUENCE</scope>
    <source>
        <strain evidence="12">Rmic-2018</strain>
    </source>
</reference>
<feature type="domain" description="Peptidase M13 C-terminal" evidence="10">
    <location>
        <begin position="560"/>
        <end position="680"/>
    </location>
</feature>
<dbReference type="GO" id="GO:0005886">
    <property type="term" value="C:plasma membrane"/>
    <property type="evidence" value="ECO:0007669"/>
    <property type="project" value="TreeGrafter"/>
</dbReference>
<comment type="similarity">
    <text evidence="2">Belongs to the peptidase M13 family.</text>
</comment>
<dbReference type="EMBL" id="JABSTU010000008">
    <property type="protein sequence ID" value="KAH8024357.1"/>
    <property type="molecule type" value="Genomic_DNA"/>
</dbReference>
<dbReference type="InterPro" id="IPR024079">
    <property type="entry name" value="MetalloPept_cat_dom_sf"/>
</dbReference>
<dbReference type="SUPFAM" id="SSF55486">
    <property type="entry name" value="Metalloproteases ('zincins'), catalytic domain"/>
    <property type="match status" value="1"/>
</dbReference>
<dbReference type="GO" id="GO:0016485">
    <property type="term" value="P:protein processing"/>
    <property type="evidence" value="ECO:0007669"/>
    <property type="project" value="TreeGrafter"/>
</dbReference>